<evidence type="ECO:0000313" key="8">
    <source>
        <dbReference type="EMBL" id="BBA33467.1"/>
    </source>
</evidence>
<dbReference type="PANTHER" id="PTHR11138:SF5">
    <property type="entry name" value="METHIONYL-TRNA FORMYLTRANSFERASE, MITOCHONDRIAL"/>
    <property type="match status" value="1"/>
</dbReference>
<dbReference type="SUPFAM" id="SSF50486">
    <property type="entry name" value="FMT C-terminal domain-like"/>
    <property type="match status" value="1"/>
</dbReference>
<dbReference type="InterPro" id="IPR044135">
    <property type="entry name" value="Met-tRNA-FMT_C"/>
</dbReference>
<dbReference type="CDD" id="cd08704">
    <property type="entry name" value="Met_tRNA_FMT_C"/>
    <property type="match status" value="1"/>
</dbReference>
<dbReference type="NCBIfam" id="TIGR00460">
    <property type="entry name" value="fmt"/>
    <property type="match status" value="1"/>
</dbReference>
<dbReference type="InterPro" id="IPR011034">
    <property type="entry name" value="Formyl_transferase-like_C_sf"/>
</dbReference>
<dbReference type="InterPro" id="IPR005794">
    <property type="entry name" value="Fmt"/>
</dbReference>
<dbReference type="AlphaFoldDB" id="A0A250KPH6"/>
<dbReference type="Proteomes" id="UP000266313">
    <property type="component" value="Chromosome"/>
</dbReference>
<name>A0A250KPH6_9GAMM</name>
<dbReference type="FunFam" id="3.40.50.170:FF:000003">
    <property type="entry name" value="Methionyl-tRNA formyltransferase"/>
    <property type="match status" value="1"/>
</dbReference>
<dbReference type="GO" id="GO:0004479">
    <property type="term" value="F:methionyl-tRNA formyltransferase activity"/>
    <property type="evidence" value="ECO:0007669"/>
    <property type="project" value="UniProtKB-UniRule"/>
</dbReference>
<keyword evidence="3 5" id="KW-0808">Transferase</keyword>
<dbReference type="InterPro" id="IPR041711">
    <property type="entry name" value="Met-tRNA-FMT_N"/>
</dbReference>
<dbReference type="FunFam" id="3.40.50.12230:FF:000001">
    <property type="entry name" value="Methionyl-tRNA formyltransferase"/>
    <property type="match status" value="1"/>
</dbReference>
<gene>
    <name evidence="5" type="primary">fmt</name>
    <name evidence="8" type="ORF">sS8_1507</name>
</gene>
<dbReference type="PANTHER" id="PTHR11138">
    <property type="entry name" value="METHIONYL-TRNA FORMYLTRANSFERASE"/>
    <property type="match status" value="1"/>
</dbReference>
<feature type="domain" description="Formyl transferase C-terminal" evidence="7">
    <location>
        <begin position="203"/>
        <end position="299"/>
    </location>
</feature>
<dbReference type="KEGG" id="mmai:sS8_1507"/>
<dbReference type="HAMAP" id="MF_00182">
    <property type="entry name" value="Formyl_trans"/>
    <property type="match status" value="1"/>
</dbReference>
<keyword evidence="4 5" id="KW-0648">Protein biosynthesis</keyword>
<organism evidence="8 9">
    <name type="scientific">Methylocaldum marinum</name>
    <dbReference type="NCBI Taxonomy" id="1432792"/>
    <lineage>
        <taxon>Bacteria</taxon>
        <taxon>Pseudomonadati</taxon>
        <taxon>Pseudomonadota</taxon>
        <taxon>Gammaproteobacteria</taxon>
        <taxon>Methylococcales</taxon>
        <taxon>Methylococcaceae</taxon>
        <taxon>Methylocaldum</taxon>
    </lineage>
</organism>
<dbReference type="Gene3D" id="3.40.50.12230">
    <property type="match status" value="1"/>
</dbReference>
<protein>
    <recommendedName>
        <fullName evidence="2 5">Methionyl-tRNA formyltransferase</fullName>
        <ecNumber evidence="2 5">2.1.2.9</ecNumber>
    </recommendedName>
</protein>
<dbReference type="Pfam" id="PF00551">
    <property type="entry name" value="Formyl_trans_N"/>
    <property type="match status" value="1"/>
</dbReference>
<evidence type="ECO:0000256" key="5">
    <source>
        <dbReference type="HAMAP-Rule" id="MF_00182"/>
    </source>
</evidence>
<dbReference type="InterPro" id="IPR036477">
    <property type="entry name" value="Formyl_transf_N_sf"/>
</dbReference>
<dbReference type="CDD" id="cd08646">
    <property type="entry name" value="FMT_core_Met-tRNA-FMT_N"/>
    <property type="match status" value="1"/>
</dbReference>
<dbReference type="RefSeq" id="WP_119629068.1">
    <property type="nucleotide sequence ID" value="NZ_AP017928.1"/>
</dbReference>
<evidence type="ECO:0000256" key="4">
    <source>
        <dbReference type="ARBA" id="ARBA00022917"/>
    </source>
</evidence>
<dbReference type="GO" id="GO:0005829">
    <property type="term" value="C:cytosol"/>
    <property type="evidence" value="ECO:0007669"/>
    <property type="project" value="TreeGrafter"/>
</dbReference>
<evidence type="ECO:0000259" key="7">
    <source>
        <dbReference type="Pfam" id="PF02911"/>
    </source>
</evidence>
<feature type="binding site" evidence="5">
    <location>
        <begin position="109"/>
        <end position="112"/>
    </location>
    <ligand>
        <name>(6S)-5,6,7,8-tetrahydrofolate</name>
        <dbReference type="ChEBI" id="CHEBI:57453"/>
    </ligand>
</feature>
<dbReference type="InterPro" id="IPR002376">
    <property type="entry name" value="Formyl_transf_N"/>
</dbReference>
<comment type="catalytic activity">
    <reaction evidence="5">
        <text>L-methionyl-tRNA(fMet) + (6R)-10-formyltetrahydrofolate = N-formyl-L-methionyl-tRNA(fMet) + (6S)-5,6,7,8-tetrahydrofolate + H(+)</text>
        <dbReference type="Rhea" id="RHEA:24380"/>
        <dbReference type="Rhea" id="RHEA-COMP:9952"/>
        <dbReference type="Rhea" id="RHEA-COMP:9953"/>
        <dbReference type="ChEBI" id="CHEBI:15378"/>
        <dbReference type="ChEBI" id="CHEBI:57453"/>
        <dbReference type="ChEBI" id="CHEBI:78530"/>
        <dbReference type="ChEBI" id="CHEBI:78844"/>
        <dbReference type="ChEBI" id="CHEBI:195366"/>
        <dbReference type="EC" id="2.1.2.9"/>
    </reaction>
</comment>
<proteinExistence type="inferred from homology"/>
<reference evidence="8 9" key="1">
    <citation type="submission" date="2016-12" db="EMBL/GenBank/DDBJ databases">
        <title>Genome sequencing of Methylocaldum marinum.</title>
        <authorList>
            <person name="Takeuchi M."/>
            <person name="Kamagata Y."/>
            <person name="Hiraoka S."/>
            <person name="Oshima K."/>
            <person name="Hattori M."/>
            <person name="Iwasaki W."/>
        </authorList>
    </citation>
    <scope>NUCLEOTIDE SEQUENCE [LARGE SCALE GENOMIC DNA]</scope>
    <source>
        <strain evidence="8 9">S8</strain>
    </source>
</reference>
<evidence type="ECO:0000256" key="3">
    <source>
        <dbReference type="ARBA" id="ARBA00022679"/>
    </source>
</evidence>
<dbReference type="EMBL" id="AP017928">
    <property type="protein sequence ID" value="BBA33467.1"/>
    <property type="molecule type" value="Genomic_DNA"/>
</dbReference>
<keyword evidence="9" id="KW-1185">Reference proteome</keyword>
<evidence type="ECO:0000256" key="1">
    <source>
        <dbReference type="ARBA" id="ARBA00010699"/>
    </source>
</evidence>
<sequence length="307" mass="33589">MKIVFAGTPEFAAPTLEMLLGGAHEVCAVYTQPDRPAGRGRKLTPSPVKLLAQSHGVPVFQPTSLKELVEQERLRSLEADLMIVVAYGLILPKFVLEIPRLGCVNVHASLLPRWRGAAPIQRAILAGDEVTGITIMTVEPRLDAGPMLHKKSCRIAPLETAGELHDRLARLGAEALSEVLPDIEAGLIRPEVQDESQATYAAKLEKHEARLDWSMSAIDLERRIRAFNPWPVAATLYRGEIMRIWLAQSLDESAGAEPGTILEREKTLDVATGSGVLRVIEVQLPGGRRMSAQAFLNAHPVKSERFG</sequence>
<dbReference type="EC" id="2.1.2.9" evidence="2 5"/>
<comment type="function">
    <text evidence="5">Attaches a formyl group to the free amino group of methionyl-tRNA(fMet). The formyl group appears to play a dual role in the initiator identity of N-formylmethionyl-tRNA by promoting its recognition by IF2 and preventing the misappropriation of this tRNA by the elongation apparatus.</text>
</comment>
<dbReference type="InterPro" id="IPR005793">
    <property type="entry name" value="Formyl_trans_C"/>
</dbReference>
<dbReference type="SUPFAM" id="SSF53328">
    <property type="entry name" value="Formyltransferase"/>
    <property type="match status" value="1"/>
</dbReference>
<dbReference type="OrthoDB" id="9802815at2"/>
<feature type="domain" description="Formyl transferase N-terminal" evidence="6">
    <location>
        <begin position="1"/>
        <end position="180"/>
    </location>
</feature>
<evidence type="ECO:0000313" key="9">
    <source>
        <dbReference type="Proteomes" id="UP000266313"/>
    </source>
</evidence>
<evidence type="ECO:0000256" key="2">
    <source>
        <dbReference type="ARBA" id="ARBA00012261"/>
    </source>
</evidence>
<dbReference type="Pfam" id="PF02911">
    <property type="entry name" value="Formyl_trans_C"/>
    <property type="match status" value="1"/>
</dbReference>
<comment type="similarity">
    <text evidence="1 5">Belongs to the Fmt family.</text>
</comment>
<evidence type="ECO:0000259" key="6">
    <source>
        <dbReference type="Pfam" id="PF00551"/>
    </source>
</evidence>
<accession>A0A250KPH6</accession>